<organism evidence="2 3">
    <name type="scientific">Corynebacterium matruchotii</name>
    <dbReference type="NCBI Taxonomy" id="43768"/>
    <lineage>
        <taxon>Bacteria</taxon>
        <taxon>Bacillati</taxon>
        <taxon>Actinomycetota</taxon>
        <taxon>Actinomycetes</taxon>
        <taxon>Mycobacteriales</taxon>
        <taxon>Corynebacteriaceae</taxon>
        <taxon>Corynebacterium</taxon>
    </lineage>
</organism>
<dbReference type="AlphaFoldDB" id="A0A6H9XV54"/>
<feature type="transmembrane region" description="Helical" evidence="1">
    <location>
        <begin position="76"/>
        <end position="94"/>
    </location>
</feature>
<dbReference type="InterPro" id="IPR008526">
    <property type="entry name" value="YedI"/>
</dbReference>
<dbReference type="PANTHER" id="PTHR30503">
    <property type="entry name" value="INNER MEMBRANE PROTEIN YEDI"/>
    <property type="match status" value="1"/>
</dbReference>
<dbReference type="Pfam" id="PF05661">
    <property type="entry name" value="DUF808"/>
    <property type="match status" value="1"/>
</dbReference>
<keyword evidence="1" id="KW-0812">Transmembrane</keyword>
<feature type="transmembrane region" description="Helical" evidence="1">
    <location>
        <begin position="221"/>
        <end position="242"/>
    </location>
</feature>
<dbReference type="GO" id="GO:0005886">
    <property type="term" value="C:plasma membrane"/>
    <property type="evidence" value="ECO:0007669"/>
    <property type="project" value="TreeGrafter"/>
</dbReference>
<comment type="caution">
    <text evidence="2">The sequence shown here is derived from an EMBL/GenBank/DDBJ whole genome shotgun (WGS) entry which is preliminary data.</text>
</comment>
<dbReference type="RefSeq" id="WP_005527048.1">
    <property type="nucleotide sequence ID" value="NZ_CP050134.2"/>
</dbReference>
<dbReference type="Proteomes" id="UP000249886">
    <property type="component" value="Unassembled WGS sequence"/>
</dbReference>
<sequence>MPSGLAALLDDVALIAKAASASVDDVAAAAARTSAKAAGVVIDDTAVTPRFVAGVTPARELPIIFRIAKGSVVNKIAIILPICLLLNALAPWALTPLLMLGGLYLSFEGAEKVWEFFSGHNEDAEEKAAAKDENTLVRGAITTDLILSAEIMVISLNEVATKSFWMQLVVLIVVAFVVTAMVYGAVAVLVKMDDVGLKLSAGENAFRKRLGHGLVTAMPKVLHTISIIGMFAMLWVGGHILLVGANELGWYAPYELVHGWAHHVAHLGGFVEWLVETLCSLVIGLAVGTIVVVVLHFTPRRKAKAPEGAHDAEGKPATSDE</sequence>
<proteinExistence type="predicted"/>
<name>A0A6H9XV54_9CORY</name>
<keyword evidence="1" id="KW-1133">Transmembrane helix</keyword>
<gene>
    <name evidence="2" type="primary">yedI</name>
    <name evidence="2" type="ORF">NCTC10254_02330</name>
</gene>
<accession>A0A6H9XV54</accession>
<dbReference type="EMBL" id="UARK01000033">
    <property type="protein sequence ID" value="SPW33177.1"/>
    <property type="molecule type" value="Genomic_DNA"/>
</dbReference>
<dbReference type="GeneID" id="84575063"/>
<feature type="transmembrane region" description="Helical" evidence="1">
    <location>
        <begin position="164"/>
        <end position="190"/>
    </location>
</feature>
<evidence type="ECO:0000313" key="3">
    <source>
        <dbReference type="Proteomes" id="UP000249886"/>
    </source>
</evidence>
<evidence type="ECO:0000256" key="1">
    <source>
        <dbReference type="SAM" id="Phobius"/>
    </source>
</evidence>
<dbReference type="PIRSF" id="PIRSF016660">
    <property type="entry name" value="YedI"/>
    <property type="match status" value="1"/>
</dbReference>
<evidence type="ECO:0000313" key="2">
    <source>
        <dbReference type="EMBL" id="SPW33177.1"/>
    </source>
</evidence>
<reference evidence="2 3" key="1">
    <citation type="submission" date="2018-06" db="EMBL/GenBank/DDBJ databases">
        <authorList>
            <consortium name="Pathogen Informatics"/>
            <person name="Doyle S."/>
        </authorList>
    </citation>
    <scope>NUCLEOTIDE SEQUENCE [LARGE SCALE GENOMIC DNA]</scope>
    <source>
        <strain evidence="2 3">NCTC10254</strain>
    </source>
</reference>
<protein>
    <submittedName>
        <fullName evidence="2">ABC transporter</fullName>
    </submittedName>
</protein>
<feature type="transmembrane region" description="Helical" evidence="1">
    <location>
        <begin position="273"/>
        <end position="295"/>
    </location>
</feature>
<dbReference type="PANTHER" id="PTHR30503:SF3">
    <property type="entry name" value="INNER MEMBRANE PROTEIN YEDI"/>
    <property type="match status" value="1"/>
</dbReference>
<keyword evidence="1" id="KW-0472">Membrane</keyword>